<keyword evidence="4 10" id="KW-0645">Protease</keyword>
<evidence type="ECO:0000256" key="7">
    <source>
        <dbReference type="ARBA" id="ARBA00022801"/>
    </source>
</evidence>
<evidence type="ECO:0000313" key="17">
    <source>
        <dbReference type="Proteomes" id="UP000320475"/>
    </source>
</evidence>
<evidence type="ECO:0000256" key="11">
    <source>
        <dbReference type="SAM" id="SignalP"/>
    </source>
</evidence>
<evidence type="ECO:0000313" key="16">
    <source>
        <dbReference type="Proteomes" id="UP000317494"/>
    </source>
</evidence>
<proteinExistence type="inferred from homology"/>
<evidence type="ECO:0000313" key="13">
    <source>
        <dbReference type="EMBL" id="TPX45971.1"/>
    </source>
</evidence>
<reference evidence="16 17" key="1">
    <citation type="journal article" date="2019" name="Sci. Rep.">
        <title>Comparative genomics of chytrid fungi reveal insights into the obligate biotrophic and pathogenic lifestyle of Synchytrium endobioticum.</title>
        <authorList>
            <person name="van de Vossenberg B.T.L.H."/>
            <person name="Warris S."/>
            <person name="Nguyen H.D.T."/>
            <person name="van Gent-Pelzer M.P.E."/>
            <person name="Joly D.L."/>
            <person name="van de Geest H.C."/>
            <person name="Bonants P.J.M."/>
            <person name="Smith D.S."/>
            <person name="Levesque C.A."/>
            <person name="van der Lee T.A.J."/>
        </authorList>
    </citation>
    <scope>NUCLEOTIDE SEQUENCE [LARGE SCALE GENOMIC DNA]</scope>
    <source>
        <strain evidence="14 17">LEV6574</strain>
        <strain evidence="15 16">MB42</strain>
    </source>
</reference>
<dbReference type="STRING" id="286115.A0A507D3A6"/>
<dbReference type="VEuPathDB" id="FungiDB:SeMB42_g03723"/>
<feature type="chain" id="PRO_5033842035" description="rhizopuspepsin" evidence="11">
    <location>
        <begin position="20"/>
        <end position="423"/>
    </location>
</feature>
<feature type="active site" evidence="8">
    <location>
        <position position="295"/>
    </location>
</feature>
<dbReference type="PRINTS" id="PR00792">
    <property type="entry name" value="PEPSIN"/>
</dbReference>
<dbReference type="EMBL" id="QEAM01000120">
    <property type="protein sequence ID" value="TPX45971.1"/>
    <property type="molecule type" value="Genomic_DNA"/>
</dbReference>
<dbReference type="SUPFAM" id="SSF50630">
    <property type="entry name" value="Acid proteases"/>
    <property type="match status" value="1"/>
</dbReference>
<evidence type="ECO:0000256" key="5">
    <source>
        <dbReference type="ARBA" id="ARBA00022729"/>
    </source>
</evidence>
<dbReference type="CDD" id="cd05471">
    <property type="entry name" value="pepsin_like"/>
    <property type="match status" value="1"/>
</dbReference>
<dbReference type="EMBL" id="QEAN01000137">
    <property type="protein sequence ID" value="TPX46383.1"/>
    <property type="molecule type" value="Genomic_DNA"/>
</dbReference>
<dbReference type="AlphaFoldDB" id="A0A507D3A6"/>
<dbReference type="OrthoDB" id="2747330at2759"/>
<dbReference type="InterPro" id="IPR021109">
    <property type="entry name" value="Peptidase_aspartic_dom_sf"/>
</dbReference>
<dbReference type="InterPro" id="IPR034164">
    <property type="entry name" value="Pepsin-like_dom"/>
</dbReference>
<comment type="catalytic activity">
    <reaction evidence="1">
        <text>Hydrolysis of proteins with broad specificity similar to that of pepsin A, preferring hydrophobic residues at P1 and P1'. Clots milk and activates trypsinogen. Does not cleave 4-Gln-|-His-5, but does cleave 10-His-|-Leu-11 and 12-Val-|-Glu-13 in B chain of insulin.</text>
        <dbReference type="EC" id="3.4.23.21"/>
    </reaction>
</comment>
<accession>A0A507D3A6</accession>
<evidence type="ECO:0000313" key="15">
    <source>
        <dbReference type="EMBL" id="TPX46383.1"/>
    </source>
</evidence>
<feature type="domain" description="Peptidase A1" evidence="12">
    <location>
        <begin position="81"/>
        <end position="411"/>
    </location>
</feature>
<evidence type="ECO:0000256" key="3">
    <source>
        <dbReference type="ARBA" id="ARBA00013205"/>
    </source>
</evidence>
<protein>
    <recommendedName>
        <fullName evidence="3">rhizopuspepsin</fullName>
        <ecNumber evidence="3">3.4.23.21</ecNumber>
    </recommendedName>
</protein>
<keyword evidence="7 10" id="KW-0378">Hydrolase</keyword>
<feature type="signal peptide" evidence="11">
    <location>
        <begin position="1"/>
        <end position="19"/>
    </location>
</feature>
<gene>
    <name evidence="13" type="ORF">SeLEV6574_g03510</name>
    <name evidence="14" type="ORF">SeLEV6574_g03518</name>
    <name evidence="15" type="ORF">SeMB42_g03723</name>
</gene>
<keyword evidence="16" id="KW-1185">Reference proteome</keyword>
<dbReference type="Gene3D" id="2.40.70.10">
    <property type="entry name" value="Acid Proteases"/>
    <property type="match status" value="2"/>
</dbReference>
<evidence type="ECO:0000259" key="12">
    <source>
        <dbReference type="PROSITE" id="PS51767"/>
    </source>
</evidence>
<dbReference type="Pfam" id="PF00026">
    <property type="entry name" value="Asp"/>
    <property type="match status" value="1"/>
</dbReference>
<dbReference type="EMBL" id="QEAM01000120">
    <property type="protein sequence ID" value="TPX45979.1"/>
    <property type="molecule type" value="Genomic_DNA"/>
</dbReference>
<dbReference type="PANTHER" id="PTHR47966:SF51">
    <property type="entry name" value="BETA-SITE APP-CLEAVING ENZYME, ISOFORM A-RELATED"/>
    <property type="match status" value="1"/>
</dbReference>
<dbReference type="EC" id="3.4.23.21" evidence="3"/>
<keyword evidence="6 10" id="KW-0064">Aspartyl protease</keyword>
<evidence type="ECO:0000313" key="14">
    <source>
        <dbReference type="EMBL" id="TPX45979.1"/>
    </source>
</evidence>
<evidence type="ECO:0000256" key="4">
    <source>
        <dbReference type="ARBA" id="ARBA00022670"/>
    </source>
</evidence>
<evidence type="ECO:0000256" key="2">
    <source>
        <dbReference type="ARBA" id="ARBA00007447"/>
    </source>
</evidence>
<feature type="active site" evidence="8">
    <location>
        <position position="99"/>
    </location>
</feature>
<organism evidence="14 17">
    <name type="scientific">Synchytrium endobioticum</name>
    <dbReference type="NCBI Taxonomy" id="286115"/>
    <lineage>
        <taxon>Eukaryota</taxon>
        <taxon>Fungi</taxon>
        <taxon>Fungi incertae sedis</taxon>
        <taxon>Chytridiomycota</taxon>
        <taxon>Chytridiomycota incertae sedis</taxon>
        <taxon>Chytridiomycetes</taxon>
        <taxon>Synchytriales</taxon>
        <taxon>Synchytriaceae</taxon>
        <taxon>Synchytrium</taxon>
    </lineage>
</organism>
<sequence length="423" mass="45526">MAHQLWLLLYLACISHACADVLTSPGISMPLGSQMHHADIGKRAHVLAGDVLDRAGTRTRMGKRAVLNRGVAMTNYFDVQYYATVYVGNPPQPFRVVVDTGSADLWIPSARCTDAQCGSHARFNESQSKSAIRRGRKFTIQYALGSAAGDLYMDRVLLNVSTGATTSVVLQVVNQTFGSVTSETYWKQYVPDGVIGFAFSNLAQSLSRTPLENLYLQKQIGWPAFGVWLQYTRTDNGTSSQGGRLTLGGIDPALYRGRMAFVPVVNPAYWSIVLDAVLWGNQSIALGDINMAVLDTGSTLIGMDPASAATLNNAIGSAAAPGNPYLYLLPCAALANMTTPFSLVFGGVTFNLAGSELAVGIDTTGKTCYSPFQSVPVPGLPSNQRLWILGAIFLRKWYTVYDYNPSYDGSAITPRVGIALAVH</sequence>
<dbReference type="Proteomes" id="UP000320475">
    <property type="component" value="Unassembled WGS sequence"/>
</dbReference>
<dbReference type="InterPro" id="IPR001969">
    <property type="entry name" value="Aspartic_peptidase_AS"/>
</dbReference>
<evidence type="ECO:0000256" key="10">
    <source>
        <dbReference type="RuleBase" id="RU000454"/>
    </source>
</evidence>
<feature type="disulfide bond" evidence="9">
    <location>
        <begin position="112"/>
        <end position="117"/>
    </location>
</feature>
<dbReference type="PROSITE" id="PS00141">
    <property type="entry name" value="ASP_PROTEASE"/>
    <property type="match status" value="1"/>
</dbReference>
<dbReference type="PROSITE" id="PS51767">
    <property type="entry name" value="PEPTIDASE_A1"/>
    <property type="match status" value="1"/>
</dbReference>
<keyword evidence="5 11" id="KW-0732">Signal</keyword>
<dbReference type="GO" id="GO:0006508">
    <property type="term" value="P:proteolysis"/>
    <property type="evidence" value="ECO:0007669"/>
    <property type="project" value="UniProtKB-KW"/>
</dbReference>
<evidence type="ECO:0000256" key="8">
    <source>
        <dbReference type="PIRSR" id="PIRSR601461-1"/>
    </source>
</evidence>
<dbReference type="InterPro" id="IPR001461">
    <property type="entry name" value="Aspartic_peptidase_A1"/>
</dbReference>
<dbReference type="PANTHER" id="PTHR47966">
    <property type="entry name" value="BETA-SITE APP-CLEAVING ENZYME, ISOFORM A-RELATED"/>
    <property type="match status" value="1"/>
</dbReference>
<comment type="similarity">
    <text evidence="2 10">Belongs to the peptidase A1 family.</text>
</comment>
<dbReference type="FunFam" id="2.40.70.10:FF:000115">
    <property type="entry name" value="Lysosomal aspartic protease"/>
    <property type="match status" value="1"/>
</dbReference>
<dbReference type="InterPro" id="IPR033121">
    <property type="entry name" value="PEPTIDASE_A1"/>
</dbReference>
<evidence type="ECO:0000256" key="9">
    <source>
        <dbReference type="PIRSR" id="PIRSR601461-2"/>
    </source>
</evidence>
<dbReference type="GO" id="GO:0004190">
    <property type="term" value="F:aspartic-type endopeptidase activity"/>
    <property type="evidence" value="ECO:0007669"/>
    <property type="project" value="UniProtKB-KW"/>
</dbReference>
<name>A0A507D3A6_9FUNG</name>
<evidence type="ECO:0000256" key="6">
    <source>
        <dbReference type="ARBA" id="ARBA00022750"/>
    </source>
</evidence>
<keyword evidence="9" id="KW-1015">Disulfide bond</keyword>
<dbReference type="Proteomes" id="UP000317494">
    <property type="component" value="Unassembled WGS sequence"/>
</dbReference>
<evidence type="ECO:0000256" key="1">
    <source>
        <dbReference type="ARBA" id="ARBA00001130"/>
    </source>
</evidence>
<comment type="caution">
    <text evidence="14">The sequence shown here is derived from an EMBL/GenBank/DDBJ whole genome shotgun (WGS) entry which is preliminary data.</text>
</comment>